<dbReference type="AlphaFoldDB" id="A0A9J7BN38"/>
<feature type="transmembrane region" description="Helical" evidence="1">
    <location>
        <begin position="522"/>
        <end position="543"/>
    </location>
</feature>
<feature type="transmembrane region" description="Helical" evidence="1">
    <location>
        <begin position="564"/>
        <end position="590"/>
    </location>
</feature>
<reference evidence="4" key="1">
    <citation type="submission" date="2021-04" db="EMBL/GenBank/DDBJ databases">
        <title>Phylogenetic analysis of Acidobacteriaceae.</title>
        <authorList>
            <person name="Qiu L."/>
            <person name="Zhang Q."/>
        </authorList>
    </citation>
    <scope>NUCLEOTIDE SEQUENCE</scope>
    <source>
        <strain evidence="4">DSM 25168</strain>
    </source>
</reference>
<dbReference type="RefSeq" id="WP_260793551.1">
    <property type="nucleotide sequence ID" value="NZ_CP093313.1"/>
</dbReference>
<evidence type="ECO:0000256" key="2">
    <source>
        <dbReference type="SAM" id="SignalP"/>
    </source>
</evidence>
<keyword evidence="1" id="KW-0472">Membrane</keyword>
<evidence type="ECO:0000313" key="4">
    <source>
        <dbReference type="EMBL" id="UWZ84047.1"/>
    </source>
</evidence>
<dbReference type="Proteomes" id="UP001059380">
    <property type="component" value="Chromosome"/>
</dbReference>
<dbReference type="EMBL" id="CP093313">
    <property type="protein sequence ID" value="UWZ84047.1"/>
    <property type="molecule type" value="Genomic_DNA"/>
</dbReference>
<feature type="transmembrane region" description="Helical" evidence="1">
    <location>
        <begin position="602"/>
        <end position="624"/>
    </location>
</feature>
<dbReference type="InterPro" id="IPR012338">
    <property type="entry name" value="Beta-lactam/transpept-like"/>
</dbReference>
<dbReference type="PANTHER" id="PTHR46825:SF9">
    <property type="entry name" value="BETA-LACTAMASE-RELATED DOMAIN-CONTAINING PROTEIN"/>
    <property type="match status" value="1"/>
</dbReference>
<protein>
    <submittedName>
        <fullName evidence="4">Serine hydrolase</fullName>
    </submittedName>
</protein>
<name>A0A9J7BN38_9BACT</name>
<dbReference type="PANTHER" id="PTHR46825">
    <property type="entry name" value="D-ALANYL-D-ALANINE-CARBOXYPEPTIDASE/ENDOPEPTIDASE AMPH"/>
    <property type="match status" value="1"/>
</dbReference>
<evidence type="ECO:0000313" key="5">
    <source>
        <dbReference type="Proteomes" id="UP001059380"/>
    </source>
</evidence>
<dbReference type="GO" id="GO:0016787">
    <property type="term" value="F:hydrolase activity"/>
    <property type="evidence" value="ECO:0007669"/>
    <property type="project" value="UniProtKB-KW"/>
</dbReference>
<dbReference type="InterPro" id="IPR001466">
    <property type="entry name" value="Beta-lactam-related"/>
</dbReference>
<keyword evidence="1" id="KW-1133">Transmembrane helix</keyword>
<keyword evidence="2" id="KW-0732">Signal</keyword>
<feature type="domain" description="Beta-lactamase-related" evidence="3">
    <location>
        <begin position="77"/>
        <end position="391"/>
    </location>
</feature>
<keyword evidence="4" id="KW-0378">Hydrolase</keyword>
<dbReference type="Gene3D" id="3.40.710.10">
    <property type="entry name" value="DD-peptidase/beta-lactamase superfamily"/>
    <property type="match status" value="1"/>
</dbReference>
<feature type="chain" id="PRO_5039951324" evidence="2">
    <location>
        <begin position="21"/>
        <end position="670"/>
    </location>
</feature>
<keyword evidence="1" id="KW-0812">Transmembrane</keyword>
<keyword evidence="5" id="KW-1185">Reference proteome</keyword>
<dbReference type="SUPFAM" id="SSF56601">
    <property type="entry name" value="beta-lactamase/transpeptidase-like"/>
    <property type="match status" value="1"/>
</dbReference>
<dbReference type="InterPro" id="IPR050491">
    <property type="entry name" value="AmpC-like"/>
</dbReference>
<proteinExistence type="predicted"/>
<gene>
    <name evidence="4" type="ORF">MOP44_26250</name>
</gene>
<dbReference type="KEGG" id="orp:MOP44_26250"/>
<dbReference type="Pfam" id="PF00144">
    <property type="entry name" value="Beta-lactamase"/>
    <property type="match status" value="1"/>
</dbReference>
<feature type="signal peptide" evidence="2">
    <location>
        <begin position="1"/>
        <end position="20"/>
    </location>
</feature>
<evidence type="ECO:0000256" key="1">
    <source>
        <dbReference type="SAM" id="Phobius"/>
    </source>
</evidence>
<organism evidence="4 5">
    <name type="scientific">Occallatibacter riparius</name>
    <dbReference type="NCBI Taxonomy" id="1002689"/>
    <lineage>
        <taxon>Bacteria</taxon>
        <taxon>Pseudomonadati</taxon>
        <taxon>Acidobacteriota</taxon>
        <taxon>Terriglobia</taxon>
        <taxon>Terriglobales</taxon>
        <taxon>Acidobacteriaceae</taxon>
        <taxon>Occallatibacter</taxon>
    </lineage>
</organism>
<feature type="transmembrane region" description="Helical" evidence="1">
    <location>
        <begin position="644"/>
        <end position="664"/>
    </location>
</feature>
<accession>A0A9J7BN38</accession>
<sequence>MRRLMNALLTVAAAGVVAVAGVDGQVQVPATVAQPTPVAAPPAQPPNAAPAPVVPAGGHALTQGDLEAFFDGIFPMQLERSDIAGTSVLVMKDGQVLFEKGYGFSNTKDKKPVDPNATIFRLASISKLFTWVSIMQLAEQGKVDIDADVNRYLDFQIRPKFDHPVTLRNLMTHTGGFEEKISNIIVLDAKKQPTLRDDLMKNQPMRLFPPGQVPAYSNYGVGLASYIVQRVSGEPFEQYVQEHIFAPLKMTHSSFYQPIQKDLAGFVSEGYRGDTTKKPVGFEMLNPVGAGGLSSTASDMGRFGQALLNGGDLDGARILKAETLAQMWTPQFRASDEMPPICMGFYQDWRNGLRWIGHEGDLIAFHSLFFVEPAQKIVLFVSYNSAGGGSKARPELIDAFSDRYFPGAPPLNVMKNWPAEMRQIAGTYQTTRRSDSTKLRLTQLGGQVTASVDKDGVLTISSAKDLRGHPEKFKAVAKDLWQAEDQSRVFAIRDDKGRVVRLAVNFPGVQMERVPWYERQSWLIPAILSSIGIMVLVLVAFLIRVGRRIFLRNRPKWQPQPGTIYLTFAPKAASILWIVVLGTVFAVFAIGGDDMLPPTPDWFKWFVVLNWATGLCLLVSLFAVLRAVLIWRRADLRRITKVKFAIVGAAIALISWCAVFYHLIGPAKRI</sequence>
<evidence type="ECO:0000259" key="3">
    <source>
        <dbReference type="Pfam" id="PF00144"/>
    </source>
</evidence>